<sequence length="265" mass="30358">MGKSAPFFSYSTYVEKDTDLVIGAIHMKWERKEWEIPYYIVSDEVFALEESEFDNKPDVQDMLGMISFFYNESDLTLTSVLILKDIPEDLLKMSSFGEWLDEWQRYFLLSGISDVGYILSTNMDYSEELAEQLREHGFDEVLTSDKEAKAFYYYSSAYIQPVDYPDDVDGAVLQNMKDNGMDMSLPHEVEIILVAPNKRAAKKAAKIVKLQGYDVDIQDEEEGVALMCTTEMVLTHASIVKRLEELTELTEEFGVEIDGWGAMID</sequence>
<keyword evidence="3" id="KW-1185">Reference proteome</keyword>
<accession>A0ABS2SYM6</accession>
<dbReference type="EMBL" id="JAFBCV010000015">
    <property type="protein sequence ID" value="MBM7840638.1"/>
    <property type="molecule type" value="Genomic_DNA"/>
</dbReference>
<dbReference type="Gene3D" id="3.30.70.970">
    <property type="entry name" value="RraB-like"/>
    <property type="match status" value="1"/>
</dbReference>
<dbReference type="RefSeq" id="WP_204468322.1">
    <property type="nucleotide sequence ID" value="NZ_JAFBCV010000015.1"/>
</dbReference>
<dbReference type="Proteomes" id="UP001179280">
    <property type="component" value="Unassembled WGS sequence"/>
</dbReference>
<dbReference type="Pfam" id="PF06877">
    <property type="entry name" value="RraB"/>
    <property type="match status" value="1"/>
</dbReference>
<protein>
    <submittedName>
        <fullName evidence="2">Regulator of RNase E activity RraB</fullName>
    </submittedName>
</protein>
<evidence type="ECO:0000259" key="1">
    <source>
        <dbReference type="Pfam" id="PF06877"/>
    </source>
</evidence>
<gene>
    <name evidence="2" type="ORF">JOC54_003931</name>
</gene>
<evidence type="ECO:0000313" key="3">
    <source>
        <dbReference type="Proteomes" id="UP001179280"/>
    </source>
</evidence>
<organism evidence="2 3">
    <name type="scientific">Shouchella xiaoxiensis</name>
    <dbReference type="NCBI Taxonomy" id="766895"/>
    <lineage>
        <taxon>Bacteria</taxon>
        <taxon>Bacillati</taxon>
        <taxon>Bacillota</taxon>
        <taxon>Bacilli</taxon>
        <taxon>Bacillales</taxon>
        <taxon>Bacillaceae</taxon>
        <taxon>Shouchella</taxon>
    </lineage>
</organism>
<comment type="caution">
    <text evidence="2">The sequence shown here is derived from an EMBL/GenBank/DDBJ whole genome shotgun (WGS) entry which is preliminary data.</text>
</comment>
<reference evidence="2" key="1">
    <citation type="submission" date="2021-01" db="EMBL/GenBank/DDBJ databases">
        <title>Genomic Encyclopedia of Type Strains, Phase IV (KMG-IV): sequencing the most valuable type-strain genomes for metagenomic binning, comparative biology and taxonomic classification.</title>
        <authorList>
            <person name="Goeker M."/>
        </authorList>
    </citation>
    <scope>NUCLEOTIDE SEQUENCE</scope>
    <source>
        <strain evidence="2">DSM 21943</strain>
    </source>
</reference>
<dbReference type="InterPro" id="IPR036701">
    <property type="entry name" value="RraB-like_sf"/>
</dbReference>
<dbReference type="InterPro" id="IPR009671">
    <property type="entry name" value="RraB_dom"/>
</dbReference>
<dbReference type="SUPFAM" id="SSF89946">
    <property type="entry name" value="Hypothetical protein VC0424"/>
    <property type="match status" value="1"/>
</dbReference>
<proteinExistence type="predicted"/>
<feature type="domain" description="Regulator of ribonuclease activity B" evidence="1">
    <location>
        <begin position="167"/>
        <end position="261"/>
    </location>
</feature>
<name>A0ABS2SYM6_9BACI</name>
<evidence type="ECO:0000313" key="2">
    <source>
        <dbReference type="EMBL" id="MBM7840638.1"/>
    </source>
</evidence>